<name>A0ABW0LMD3_9BACI</name>
<evidence type="ECO:0000313" key="3">
    <source>
        <dbReference type="Proteomes" id="UP001596147"/>
    </source>
</evidence>
<keyword evidence="2" id="KW-0413">Isomerase</keyword>
<evidence type="ECO:0000259" key="1">
    <source>
        <dbReference type="Pfam" id="PF01261"/>
    </source>
</evidence>
<sequence>MSRFILSAFADEIDSNLDTQMDVLDAHDIKHIEMRGVNGKLLVHYTLEEVKEIKRKLDDRGFKLSAIGSPLGKIGITDEFEPHLELFKHTLEIAKLMECKYIRMFSFYIPKGEDPSNYRDEVMSRWQSFADAAEGSGVILLHENESGIYGDTPERCLDLMKTLNRPHVRAIFDFANFVQCNAKNYPEGYELLQDYIEYIHIKDALYSNHRVVPAGEGDGNVAEILKVLHERDFEGFLSLEPHLWGYSDFSSLEPGDPGYELEESEAKRFAVAVKALNKIIKTIVS</sequence>
<accession>A0ABW0LMD3</accession>
<dbReference type="InterPro" id="IPR013022">
    <property type="entry name" value="Xyl_isomerase-like_TIM-brl"/>
</dbReference>
<dbReference type="Pfam" id="PF01261">
    <property type="entry name" value="AP_endonuc_2"/>
    <property type="match status" value="1"/>
</dbReference>
<gene>
    <name evidence="2" type="ORF">ACFPM4_20205</name>
</gene>
<dbReference type="RefSeq" id="WP_382355917.1">
    <property type="nucleotide sequence ID" value="NZ_JBHSMC010000046.1"/>
</dbReference>
<proteinExistence type="predicted"/>
<reference evidence="3" key="1">
    <citation type="journal article" date="2019" name="Int. J. Syst. Evol. Microbiol.">
        <title>The Global Catalogue of Microorganisms (GCM) 10K type strain sequencing project: providing services to taxonomists for standard genome sequencing and annotation.</title>
        <authorList>
            <consortium name="The Broad Institute Genomics Platform"/>
            <consortium name="The Broad Institute Genome Sequencing Center for Infectious Disease"/>
            <person name="Wu L."/>
            <person name="Ma J."/>
        </authorList>
    </citation>
    <scope>NUCLEOTIDE SEQUENCE [LARGE SCALE GENOMIC DNA]</scope>
    <source>
        <strain evidence="3">CGMCC 1.12237</strain>
    </source>
</reference>
<comment type="caution">
    <text evidence="2">The sequence shown here is derived from an EMBL/GenBank/DDBJ whole genome shotgun (WGS) entry which is preliminary data.</text>
</comment>
<dbReference type="Gene3D" id="3.20.20.150">
    <property type="entry name" value="Divalent-metal-dependent TIM barrel enzymes"/>
    <property type="match status" value="1"/>
</dbReference>
<dbReference type="PANTHER" id="PTHR12110">
    <property type="entry name" value="HYDROXYPYRUVATE ISOMERASE"/>
    <property type="match status" value="1"/>
</dbReference>
<dbReference type="PANTHER" id="PTHR12110:SF53">
    <property type="entry name" value="BLR5974 PROTEIN"/>
    <property type="match status" value="1"/>
</dbReference>
<dbReference type="SUPFAM" id="SSF51658">
    <property type="entry name" value="Xylose isomerase-like"/>
    <property type="match status" value="1"/>
</dbReference>
<dbReference type="Proteomes" id="UP001596147">
    <property type="component" value="Unassembled WGS sequence"/>
</dbReference>
<feature type="domain" description="Xylose isomerase-like TIM barrel" evidence="1">
    <location>
        <begin position="30"/>
        <end position="241"/>
    </location>
</feature>
<dbReference type="InterPro" id="IPR036237">
    <property type="entry name" value="Xyl_isomerase-like_sf"/>
</dbReference>
<organism evidence="2 3">
    <name type="scientific">Lederbergia graminis</name>
    <dbReference type="NCBI Taxonomy" id="735518"/>
    <lineage>
        <taxon>Bacteria</taxon>
        <taxon>Bacillati</taxon>
        <taxon>Bacillota</taxon>
        <taxon>Bacilli</taxon>
        <taxon>Bacillales</taxon>
        <taxon>Bacillaceae</taxon>
        <taxon>Lederbergia</taxon>
    </lineage>
</organism>
<protein>
    <submittedName>
        <fullName evidence="2">Sugar phosphate isomerase/epimerase family protein</fullName>
    </submittedName>
</protein>
<keyword evidence="3" id="KW-1185">Reference proteome</keyword>
<dbReference type="InterPro" id="IPR050312">
    <property type="entry name" value="IolE/XylAMocC-like"/>
</dbReference>
<dbReference type="EMBL" id="JBHSMC010000046">
    <property type="protein sequence ID" value="MFC5467053.1"/>
    <property type="molecule type" value="Genomic_DNA"/>
</dbReference>
<dbReference type="GO" id="GO:0016853">
    <property type="term" value="F:isomerase activity"/>
    <property type="evidence" value="ECO:0007669"/>
    <property type="project" value="UniProtKB-KW"/>
</dbReference>
<evidence type="ECO:0000313" key="2">
    <source>
        <dbReference type="EMBL" id="MFC5467053.1"/>
    </source>
</evidence>